<proteinExistence type="inferred from homology"/>
<keyword evidence="2" id="KW-0694">RNA-binding</keyword>
<dbReference type="GO" id="GO:0071204">
    <property type="term" value="C:histone pre-mRNA 3'end processing complex"/>
    <property type="evidence" value="ECO:0007669"/>
    <property type="project" value="TreeGrafter"/>
</dbReference>
<feature type="signal peptide" evidence="4">
    <location>
        <begin position="1"/>
        <end position="20"/>
    </location>
</feature>
<dbReference type="InterPro" id="IPR026502">
    <property type="entry name" value="SLBP1/SLBP2"/>
</dbReference>
<keyword evidence="4" id="KW-0732">Signal</keyword>
<feature type="domain" description="Histone RNA hairpin-binding protein RNA-binding" evidence="5">
    <location>
        <begin position="405"/>
        <end position="471"/>
    </location>
</feature>
<evidence type="ECO:0000256" key="4">
    <source>
        <dbReference type="SAM" id="SignalP"/>
    </source>
</evidence>
<evidence type="ECO:0000313" key="8">
    <source>
        <dbReference type="Proteomes" id="UP001219934"/>
    </source>
</evidence>
<dbReference type="InterPro" id="IPR038294">
    <property type="entry name" value="SLBP_RNA_bind_sf"/>
</dbReference>
<feature type="region of interest" description="Disordered" evidence="3">
    <location>
        <begin position="334"/>
        <end position="360"/>
    </location>
</feature>
<dbReference type="AlphaFoldDB" id="A0AAD6F4F8"/>
<feature type="compositionally biased region" description="Basic and acidic residues" evidence="3">
    <location>
        <begin position="506"/>
        <end position="516"/>
    </location>
</feature>
<dbReference type="GO" id="GO:0071207">
    <property type="term" value="F:histone pre-mRNA stem-loop binding"/>
    <property type="evidence" value="ECO:0007669"/>
    <property type="project" value="TreeGrafter"/>
</dbReference>
<feature type="compositionally biased region" description="Polar residues" evidence="3">
    <location>
        <begin position="217"/>
        <end position="230"/>
    </location>
</feature>
<feature type="region of interest" description="Disordered" evidence="3">
    <location>
        <begin position="299"/>
        <end position="318"/>
    </location>
</feature>
<feature type="region of interest" description="Disordered" evidence="3">
    <location>
        <begin position="198"/>
        <end position="230"/>
    </location>
</feature>
<evidence type="ECO:0000313" key="7">
    <source>
        <dbReference type="EMBL" id="KAJ4921254.1"/>
    </source>
</evidence>
<dbReference type="EMBL" id="JAPTMU010000131">
    <property type="protein sequence ID" value="KAJ4921254.1"/>
    <property type="molecule type" value="Genomic_DNA"/>
</dbReference>
<protein>
    <recommendedName>
        <fullName evidence="9">Histone RNA hairpin-binding protein RNA-binding domain-containing protein</fullName>
    </recommendedName>
</protein>
<evidence type="ECO:0000256" key="2">
    <source>
        <dbReference type="ARBA" id="ARBA00022884"/>
    </source>
</evidence>
<gene>
    <name evidence="7" type="ORF">JOQ06_007866</name>
</gene>
<comment type="caution">
    <text evidence="7">The sequence shown here is derived from an EMBL/GenBank/DDBJ whole genome shotgun (WGS) entry which is preliminary data.</text>
</comment>
<dbReference type="InterPro" id="IPR029344">
    <property type="entry name" value="SLBP_RNA_bind"/>
</dbReference>
<accession>A0AAD6F4F8</accession>
<feature type="region of interest" description="Disordered" evidence="3">
    <location>
        <begin position="163"/>
        <end position="183"/>
    </location>
</feature>
<keyword evidence="8" id="KW-1185">Reference proteome</keyword>
<organism evidence="7 8">
    <name type="scientific">Pogonophryne albipinna</name>
    <dbReference type="NCBI Taxonomy" id="1090488"/>
    <lineage>
        <taxon>Eukaryota</taxon>
        <taxon>Metazoa</taxon>
        <taxon>Chordata</taxon>
        <taxon>Craniata</taxon>
        <taxon>Vertebrata</taxon>
        <taxon>Euteleostomi</taxon>
        <taxon>Actinopterygii</taxon>
        <taxon>Neopterygii</taxon>
        <taxon>Teleostei</taxon>
        <taxon>Neoteleostei</taxon>
        <taxon>Acanthomorphata</taxon>
        <taxon>Eupercaria</taxon>
        <taxon>Perciformes</taxon>
        <taxon>Notothenioidei</taxon>
        <taxon>Pogonophryne</taxon>
    </lineage>
</organism>
<evidence type="ECO:0008006" key="9">
    <source>
        <dbReference type="Google" id="ProtNLM"/>
    </source>
</evidence>
<dbReference type="Proteomes" id="UP001219934">
    <property type="component" value="Unassembled WGS sequence"/>
</dbReference>
<dbReference type="Pfam" id="PF15247">
    <property type="entry name" value="SLBP_RNA_bind"/>
    <property type="match status" value="1"/>
</dbReference>
<feature type="region of interest" description="Disordered" evidence="3">
    <location>
        <begin position="501"/>
        <end position="532"/>
    </location>
</feature>
<dbReference type="FunFam" id="1.10.8.1120:FF:000001">
    <property type="entry name" value="Histone RNA hairpin-binding protein-like"/>
    <property type="match status" value="1"/>
</dbReference>
<name>A0AAD6F4F8_9TELE</name>
<dbReference type="GO" id="GO:0005737">
    <property type="term" value="C:cytoplasm"/>
    <property type="evidence" value="ECO:0007669"/>
    <property type="project" value="TreeGrafter"/>
</dbReference>
<feature type="region of interest" description="Disordered" evidence="3">
    <location>
        <begin position="264"/>
        <end position="283"/>
    </location>
</feature>
<evidence type="ECO:0000256" key="3">
    <source>
        <dbReference type="SAM" id="MobiDB-lite"/>
    </source>
</evidence>
<dbReference type="Gene3D" id="1.10.238.180">
    <property type="match status" value="1"/>
</dbReference>
<dbReference type="Gene3D" id="1.10.8.1120">
    <property type="entry name" value="Histone RNA hairpin-binding protein RNA-binding domain"/>
    <property type="match status" value="1"/>
</dbReference>
<feature type="compositionally biased region" description="Polar residues" evidence="3">
    <location>
        <begin position="264"/>
        <end position="274"/>
    </location>
</feature>
<feature type="domain" description="STIM1/2 EF-hand" evidence="6">
    <location>
        <begin position="40"/>
        <end position="116"/>
    </location>
</feature>
<evidence type="ECO:0000259" key="5">
    <source>
        <dbReference type="Pfam" id="PF15247"/>
    </source>
</evidence>
<evidence type="ECO:0000259" key="6">
    <source>
        <dbReference type="Pfam" id="PF25578"/>
    </source>
</evidence>
<reference evidence="7" key="1">
    <citation type="submission" date="2022-11" db="EMBL/GenBank/DDBJ databases">
        <title>Chromosome-level genome of Pogonophryne albipinna.</title>
        <authorList>
            <person name="Jo E."/>
        </authorList>
    </citation>
    <scope>NUCLEOTIDE SEQUENCE</scope>
    <source>
        <strain evidence="7">SGF0006</strain>
        <tissue evidence="7">Muscle</tissue>
    </source>
</reference>
<dbReference type="GO" id="GO:0051028">
    <property type="term" value="P:mRNA transport"/>
    <property type="evidence" value="ECO:0007669"/>
    <property type="project" value="TreeGrafter"/>
</dbReference>
<comment type="similarity">
    <text evidence="1">Belongs to the SLBP family.</text>
</comment>
<feature type="chain" id="PRO_5042032208" description="Histone RNA hairpin-binding protein RNA-binding domain-containing protein" evidence="4">
    <location>
        <begin position="21"/>
        <end position="593"/>
    </location>
</feature>
<dbReference type="PANTHER" id="PTHR17408:SF11">
    <property type="entry name" value="STEM-LOOP BINDING PROTEIN-LIKE"/>
    <property type="match status" value="1"/>
</dbReference>
<dbReference type="Pfam" id="PF25578">
    <property type="entry name" value="EF-hand_STIM1"/>
    <property type="match status" value="1"/>
</dbReference>
<feature type="region of interest" description="Disordered" evidence="3">
    <location>
        <begin position="376"/>
        <end position="402"/>
    </location>
</feature>
<feature type="compositionally biased region" description="Polar residues" evidence="3">
    <location>
        <begin position="299"/>
        <end position="309"/>
    </location>
</feature>
<dbReference type="GO" id="GO:0003729">
    <property type="term" value="F:mRNA binding"/>
    <property type="evidence" value="ECO:0007669"/>
    <property type="project" value="InterPro"/>
</dbReference>
<dbReference type="InterPro" id="IPR057835">
    <property type="entry name" value="EF-hand_STIM1/2"/>
</dbReference>
<dbReference type="PANTHER" id="PTHR17408">
    <property type="entry name" value="HISTONE RNA HAIRPIN-BINDING PROTEIN"/>
    <property type="match status" value="1"/>
</dbReference>
<feature type="compositionally biased region" description="Basic and acidic residues" evidence="3">
    <location>
        <begin position="382"/>
        <end position="401"/>
    </location>
</feature>
<evidence type="ECO:0000256" key="1">
    <source>
        <dbReference type="ARBA" id="ARBA00006151"/>
    </source>
</evidence>
<sequence>MECVCVWLVCVFVLSVCVGARSSMDGQRHLVTDGDAAPDLCEIDPPLCQDAASRLSFASLCSVHRLMDEDEDGSVDASETHEFLRDDLSLDSKDKHRKFHRADALISLQDLWSSWKSSEESFRKLKLDGKALPRNCSPDNAHLPPGTAHQTTLTYLQELLTRQRSPTSRNCSPDGAHLPPGTANQTTLTYLQELLTRQRSPTSRNCSPDGAHLPPGTANQTTPHLPPGTANQTALTYLQELARLPPGTANQTALAYLQELLTRQRSPTSRNCSPDSARLPPGTAHQTALTYLQELLTRQRSPTSRNCSPDNAHLPPGTADQTALTYLQELLTRHNVSPLPSPPPSRGRERASNKPRRPSILERCILKVSSSSSSVAVGTDDLDLKRPPLERGAPRLPDHSETNGAVLKRRQKQIQYGKNTSGYQNYLQQVPRPLRDAKLHPSTPNKYRKYSRRSWDMQVRLWRRALHLWDPPTDHLIDHLDPPDSQDPVEQLQKQLAKMTSDLCEDGDRQREREPPASKAEPPGPWSCPLTPTRRCPPGLGSFRALNSSDNMADWLQLLLEAEGRQDFPVFPLEFGSDDQQVPDFSDQLWTPY</sequence>
<dbReference type="GO" id="GO:0006398">
    <property type="term" value="P:mRNA 3'-end processing by stem-loop binding and cleavage"/>
    <property type="evidence" value="ECO:0007669"/>
    <property type="project" value="TreeGrafter"/>
</dbReference>